<dbReference type="SUPFAM" id="SSF47473">
    <property type="entry name" value="EF-hand"/>
    <property type="match status" value="1"/>
</dbReference>
<evidence type="ECO:0000256" key="5">
    <source>
        <dbReference type="ARBA" id="ARBA00022786"/>
    </source>
</evidence>
<dbReference type="EC" id="3.4.19.12" evidence="4"/>
<comment type="function">
    <text evidence="2">Hydrolase that can remove 'Lys-48'-linked conjugated ubiquitin from proteins.</text>
</comment>
<dbReference type="InterPro" id="IPR011992">
    <property type="entry name" value="EF-hand-dom_pair"/>
</dbReference>
<feature type="domain" description="Deubiquitinating enzyme MINDY-3/4 conserved" evidence="7">
    <location>
        <begin position="3"/>
        <end position="169"/>
    </location>
</feature>
<evidence type="ECO:0000256" key="2">
    <source>
        <dbReference type="ARBA" id="ARBA00002107"/>
    </source>
</evidence>
<dbReference type="GO" id="GO:0006508">
    <property type="term" value="P:proteolysis"/>
    <property type="evidence" value="ECO:0007669"/>
    <property type="project" value="UniProtKB-KW"/>
</dbReference>
<sequence>MCFEHGKKYYSIAENHMPQEINTQTLDTLGSFSVQGLCSSSMAEPADRDDPSQPLVTAPFGHASQEIVNLLLSGEAVANGFGWWHVCEGESHNSFLLALDTKVQEENELEGKETKIRRAFDARDQSGGGGFISVEGFHQVLRETNVYLPADKLQNLCMEAVDTLYGVNSGRVLLDLDKSFFFFWEGRKILVD</sequence>
<dbReference type="Proteomes" id="UP000222542">
    <property type="component" value="Unassembled WGS sequence"/>
</dbReference>
<dbReference type="GO" id="GO:1990380">
    <property type="term" value="F:K48-linked deubiquitinase activity"/>
    <property type="evidence" value="ECO:0007669"/>
    <property type="project" value="InterPro"/>
</dbReference>
<keyword evidence="5" id="KW-0833">Ubl conjugation pathway</keyword>
<dbReference type="GO" id="GO:0071108">
    <property type="term" value="P:protein K48-linked deubiquitination"/>
    <property type="evidence" value="ECO:0007669"/>
    <property type="project" value="InterPro"/>
</dbReference>
<keyword evidence="9" id="KW-1185">Reference proteome</keyword>
<reference evidence="8 9" key="1">
    <citation type="journal article" date="2014" name="Nat. Genet.">
        <title>Genome sequence of the hot pepper provides insights into the evolution of pungency in Capsicum species.</title>
        <authorList>
            <person name="Kim S."/>
            <person name="Park M."/>
            <person name="Yeom S.I."/>
            <person name="Kim Y.M."/>
            <person name="Lee J.M."/>
            <person name="Lee H.A."/>
            <person name="Seo E."/>
            <person name="Choi J."/>
            <person name="Cheong K."/>
            <person name="Kim K.T."/>
            <person name="Jung K."/>
            <person name="Lee G.W."/>
            <person name="Oh S.K."/>
            <person name="Bae C."/>
            <person name="Kim S.B."/>
            <person name="Lee H.Y."/>
            <person name="Kim S.Y."/>
            <person name="Kim M.S."/>
            <person name="Kang B.C."/>
            <person name="Jo Y.D."/>
            <person name="Yang H.B."/>
            <person name="Jeong H.J."/>
            <person name="Kang W.H."/>
            <person name="Kwon J.K."/>
            <person name="Shin C."/>
            <person name="Lim J.Y."/>
            <person name="Park J.H."/>
            <person name="Huh J.H."/>
            <person name="Kim J.S."/>
            <person name="Kim B.D."/>
            <person name="Cohen O."/>
            <person name="Paran I."/>
            <person name="Suh M.C."/>
            <person name="Lee S.B."/>
            <person name="Kim Y.K."/>
            <person name="Shin Y."/>
            <person name="Noh S.J."/>
            <person name="Park J."/>
            <person name="Seo Y.S."/>
            <person name="Kwon S.Y."/>
            <person name="Kim H.A."/>
            <person name="Park J.M."/>
            <person name="Kim H.J."/>
            <person name="Choi S.B."/>
            <person name="Bosland P.W."/>
            <person name="Reeves G."/>
            <person name="Jo S.H."/>
            <person name="Lee B.W."/>
            <person name="Cho H.T."/>
            <person name="Choi H.S."/>
            <person name="Lee M.S."/>
            <person name="Yu Y."/>
            <person name="Do Choi Y."/>
            <person name="Park B.S."/>
            <person name="van Deynze A."/>
            <person name="Ashrafi H."/>
            <person name="Hill T."/>
            <person name="Kim W.T."/>
            <person name="Pai H.S."/>
            <person name="Ahn H.K."/>
            <person name="Yeam I."/>
            <person name="Giovannoni J.J."/>
            <person name="Rose J.K."/>
            <person name="Sorensen I."/>
            <person name="Lee S.J."/>
            <person name="Kim R.W."/>
            <person name="Choi I.Y."/>
            <person name="Choi B.S."/>
            <person name="Lim J.S."/>
            <person name="Lee Y.H."/>
            <person name="Choi D."/>
        </authorList>
    </citation>
    <scope>NUCLEOTIDE SEQUENCE [LARGE SCALE GENOMIC DNA]</scope>
    <source>
        <strain evidence="9">cv. CM334</strain>
    </source>
</reference>
<evidence type="ECO:0000256" key="3">
    <source>
        <dbReference type="ARBA" id="ARBA00011074"/>
    </source>
</evidence>
<evidence type="ECO:0000256" key="6">
    <source>
        <dbReference type="ARBA" id="ARBA00033208"/>
    </source>
</evidence>
<dbReference type="Gramene" id="PHT69376">
    <property type="protein sequence ID" value="PHT69376"/>
    <property type="gene ID" value="T459_28863"/>
</dbReference>
<proteinExistence type="inferred from homology"/>
<comment type="similarity">
    <text evidence="3">Belongs to the MINDY deubiquitinase family. FAM188 subfamily.</text>
</comment>
<dbReference type="STRING" id="4072.A0A2G2YI16"/>
<evidence type="ECO:0000313" key="8">
    <source>
        <dbReference type="EMBL" id="PHT69376.1"/>
    </source>
</evidence>
<dbReference type="PANTHER" id="PTHR12473">
    <property type="entry name" value="UBIQUITIN CARBOXYL-TERMINAL HYDROLASE MINDY-4-RELATED"/>
    <property type="match status" value="1"/>
</dbReference>
<dbReference type="InterPro" id="IPR025257">
    <property type="entry name" value="MINDY-3/4_CD"/>
</dbReference>
<dbReference type="SMART" id="SM01174">
    <property type="entry name" value="DUF4205"/>
    <property type="match status" value="1"/>
</dbReference>
<name>A0A2G2YI16_CAPAN</name>
<dbReference type="EMBL" id="AYRZ02000011">
    <property type="protein sequence ID" value="PHT69376.1"/>
    <property type="molecule type" value="Genomic_DNA"/>
</dbReference>
<evidence type="ECO:0000256" key="1">
    <source>
        <dbReference type="ARBA" id="ARBA00000707"/>
    </source>
</evidence>
<evidence type="ECO:0000259" key="7">
    <source>
        <dbReference type="SMART" id="SM01174"/>
    </source>
</evidence>
<reference evidence="8 9" key="2">
    <citation type="journal article" date="2017" name="Genome Biol.">
        <title>New reference genome sequences of hot pepper reveal the massive evolution of plant disease-resistance genes by retroduplication.</title>
        <authorList>
            <person name="Kim S."/>
            <person name="Park J."/>
            <person name="Yeom S.I."/>
            <person name="Kim Y.M."/>
            <person name="Seo E."/>
            <person name="Kim K.T."/>
            <person name="Kim M.S."/>
            <person name="Lee J.M."/>
            <person name="Cheong K."/>
            <person name="Shin H.S."/>
            <person name="Kim S.B."/>
            <person name="Han K."/>
            <person name="Lee J."/>
            <person name="Park M."/>
            <person name="Lee H.A."/>
            <person name="Lee H.Y."/>
            <person name="Lee Y."/>
            <person name="Oh S."/>
            <person name="Lee J.H."/>
            <person name="Choi E."/>
            <person name="Choi E."/>
            <person name="Lee S.E."/>
            <person name="Jeon J."/>
            <person name="Kim H."/>
            <person name="Choi G."/>
            <person name="Song H."/>
            <person name="Lee J."/>
            <person name="Lee S.C."/>
            <person name="Kwon J.K."/>
            <person name="Lee H.Y."/>
            <person name="Koo N."/>
            <person name="Hong Y."/>
            <person name="Kim R.W."/>
            <person name="Kang W.H."/>
            <person name="Huh J.H."/>
            <person name="Kang B.C."/>
            <person name="Yang T.J."/>
            <person name="Lee Y.H."/>
            <person name="Bennetzen J.L."/>
            <person name="Choi D."/>
        </authorList>
    </citation>
    <scope>NUCLEOTIDE SEQUENCE [LARGE SCALE GENOMIC DNA]</scope>
    <source>
        <strain evidence="9">cv. CM334</strain>
    </source>
</reference>
<dbReference type="AlphaFoldDB" id="A0A2G2YI16"/>
<evidence type="ECO:0000256" key="4">
    <source>
        <dbReference type="ARBA" id="ARBA00012759"/>
    </source>
</evidence>
<gene>
    <name evidence="8" type="ORF">T459_28863</name>
</gene>
<dbReference type="GO" id="GO:0004843">
    <property type="term" value="F:cysteine-type deubiquitinase activity"/>
    <property type="evidence" value="ECO:0007669"/>
    <property type="project" value="UniProtKB-EC"/>
</dbReference>
<dbReference type="InterPro" id="IPR039785">
    <property type="entry name" value="MINY3/4"/>
</dbReference>
<protein>
    <recommendedName>
        <fullName evidence="4">ubiquitinyl hydrolase 1</fullName>
        <ecNumber evidence="4">3.4.19.12</ecNumber>
    </recommendedName>
    <alternativeName>
        <fullName evidence="6">Deubiquitinating enzyme MINDY-3</fullName>
    </alternativeName>
</protein>
<accession>A0A2G2YI16</accession>
<dbReference type="Gene3D" id="1.10.238.10">
    <property type="entry name" value="EF-hand"/>
    <property type="match status" value="1"/>
</dbReference>
<evidence type="ECO:0000313" key="9">
    <source>
        <dbReference type="Proteomes" id="UP000222542"/>
    </source>
</evidence>
<organism evidence="8 9">
    <name type="scientific">Capsicum annuum</name>
    <name type="common">Capsicum pepper</name>
    <dbReference type="NCBI Taxonomy" id="4072"/>
    <lineage>
        <taxon>Eukaryota</taxon>
        <taxon>Viridiplantae</taxon>
        <taxon>Streptophyta</taxon>
        <taxon>Embryophyta</taxon>
        <taxon>Tracheophyta</taxon>
        <taxon>Spermatophyta</taxon>
        <taxon>Magnoliopsida</taxon>
        <taxon>eudicotyledons</taxon>
        <taxon>Gunneridae</taxon>
        <taxon>Pentapetalae</taxon>
        <taxon>asterids</taxon>
        <taxon>lamiids</taxon>
        <taxon>Solanales</taxon>
        <taxon>Solanaceae</taxon>
        <taxon>Solanoideae</taxon>
        <taxon>Capsiceae</taxon>
        <taxon>Capsicum</taxon>
    </lineage>
</organism>
<dbReference type="PANTHER" id="PTHR12473:SF8">
    <property type="entry name" value="UBIQUITIN CARBOXYL-TERMINAL HYDROLASE MINDY-4-RELATED"/>
    <property type="match status" value="1"/>
</dbReference>
<comment type="caution">
    <text evidence="8">The sequence shown here is derived from an EMBL/GenBank/DDBJ whole genome shotgun (WGS) entry which is preliminary data.</text>
</comment>
<comment type="catalytic activity">
    <reaction evidence="1">
        <text>Thiol-dependent hydrolysis of ester, thioester, amide, peptide and isopeptide bonds formed by the C-terminal Gly of ubiquitin (a 76-residue protein attached to proteins as an intracellular targeting signal).</text>
        <dbReference type="EC" id="3.4.19.12"/>
    </reaction>
</comment>